<gene>
    <name evidence="3" type="ORF">HNP84_007283</name>
</gene>
<dbReference type="EMBL" id="JACHGN010000019">
    <property type="protein sequence ID" value="MBB5137531.1"/>
    <property type="molecule type" value="Genomic_DNA"/>
</dbReference>
<dbReference type="InterPro" id="IPR012312">
    <property type="entry name" value="Hemerythrin-like"/>
</dbReference>
<accession>A0A840PIA5</accession>
<feature type="region of interest" description="Disordered" evidence="1">
    <location>
        <begin position="165"/>
        <end position="192"/>
    </location>
</feature>
<dbReference type="Pfam" id="PF01814">
    <property type="entry name" value="Hemerythrin"/>
    <property type="match status" value="1"/>
</dbReference>
<dbReference type="RefSeq" id="WP_185054442.1">
    <property type="nucleotide sequence ID" value="NZ_BAABIX010000038.1"/>
</dbReference>
<organism evidence="3 4">
    <name type="scientific">Thermocatellispora tengchongensis</name>
    <dbReference type="NCBI Taxonomy" id="1073253"/>
    <lineage>
        <taxon>Bacteria</taxon>
        <taxon>Bacillati</taxon>
        <taxon>Actinomycetota</taxon>
        <taxon>Actinomycetes</taxon>
        <taxon>Streptosporangiales</taxon>
        <taxon>Streptosporangiaceae</taxon>
        <taxon>Thermocatellispora</taxon>
    </lineage>
</organism>
<evidence type="ECO:0000259" key="2">
    <source>
        <dbReference type="Pfam" id="PF01814"/>
    </source>
</evidence>
<evidence type="ECO:0000256" key="1">
    <source>
        <dbReference type="SAM" id="MobiDB-lite"/>
    </source>
</evidence>
<sequence length="192" mass="21827">MKNDVITLITDDHRKIEELFERIKSGQGDQKKSVLELHALLTAHARAEEDRVYPGLDAHHSLEEHKEAEILMDSVRRAEPGSPEFRQALDKLIKSVTQHVQEEENEILPKLADKTDEKQRSKLGAAFMERRKEEMNALAVEAAGARPPRQRKAEGEHLTKAELYERAQQADIPGRSHMSREELEKALQKAGA</sequence>
<dbReference type="Proteomes" id="UP000578449">
    <property type="component" value="Unassembled WGS sequence"/>
</dbReference>
<comment type="caution">
    <text evidence="3">The sequence shown here is derived from an EMBL/GenBank/DDBJ whole genome shotgun (WGS) entry which is preliminary data.</text>
</comment>
<proteinExistence type="predicted"/>
<evidence type="ECO:0000313" key="3">
    <source>
        <dbReference type="EMBL" id="MBB5137531.1"/>
    </source>
</evidence>
<dbReference type="PANTHER" id="PTHR35585">
    <property type="entry name" value="HHE DOMAIN PROTEIN (AFU_ORTHOLOGUE AFUA_4G00730)"/>
    <property type="match status" value="1"/>
</dbReference>
<dbReference type="Gene3D" id="1.20.120.520">
    <property type="entry name" value="nmb1532 protein domain like"/>
    <property type="match status" value="1"/>
</dbReference>
<dbReference type="PANTHER" id="PTHR35585:SF1">
    <property type="entry name" value="HHE DOMAIN PROTEIN (AFU_ORTHOLOGUE AFUA_4G00730)"/>
    <property type="match status" value="1"/>
</dbReference>
<protein>
    <submittedName>
        <fullName evidence="3">Hemerythrin superfamily protein</fullName>
    </submittedName>
</protein>
<evidence type="ECO:0000313" key="4">
    <source>
        <dbReference type="Proteomes" id="UP000578449"/>
    </source>
</evidence>
<name>A0A840PIA5_9ACTN</name>
<keyword evidence="4" id="KW-1185">Reference proteome</keyword>
<reference evidence="3 4" key="1">
    <citation type="submission" date="2020-08" db="EMBL/GenBank/DDBJ databases">
        <title>Genomic Encyclopedia of Type Strains, Phase IV (KMG-IV): sequencing the most valuable type-strain genomes for metagenomic binning, comparative biology and taxonomic classification.</title>
        <authorList>
            <person name="Goeker M."/>
        </authorList>
    </citation>
    <scope>NUCLEOTIDE SEQUENCE [LARGE SCALE GENOMIC DNA]</scope>
    <source>
        <strain evidence="3 4">DSM 45615</strain>
    </source>
</reference>
<feature type="compositionally biased region" description="Basic and acidic residues" evidence="1">
    <location>
        <begin position="178"/>
        <end position="192"/>
    </location>
</feature>
<feature type="domain" description="Hemerythrin-like" evidence="2">
    <location>
        <begin position="5"/>
        <end position="111"/>
    </location>
</feature>
<dbReference type="AlphaFoldDB" id="A0A840PIA5"/>